<dbReference type="Gene3D" id="1.10.287.470">
    <property type="entry name" value="Helix hairpin bin"/>
    <property type="match status" value="1"/>
</dbReference>
<evidence type="ECO:0000259" key="1">
    <source>
        <dbReference type="Pfam" id="PF25876"/>
    </source>
</evidence>
<dbReference type="STRING" id="1579979.WM2015_168"/>
<keyword evidence="4" id="KW-1185">Reference proteome</keyword>
<dbReference type="GO" id="GO:0015562">
    <property type="term" value="F:efflux transmembrane transporter activity"/>
    <property type="evidence" value="ECO:0007669"/>
    <property type="project" value="TreeGrafter"/>
</dbReference>
<dbReference type="KEGG" id="wma:WM2015_168"/>
<dbReference type="SUPFAM" id="SSF111369">
    <property type="entry name" value="HlyD-like secretion proteins"/>
    <property type="match status" value="1"/>
</dbReference>
<dbReference type="Gene3D" id="2.40.30.170">
    <property type="match status" value="1"/>
</dbReference>
<feature type="domain" description="YknX-like C-terminal permuted SH3-like" evidence="2">
    <location>
        <begin position="328"/>
        <end position="396"/>
    </location>
</feature>
<protein>
    <submittedName>
        <fullName evidence="3">Efflux transporter, RND family, MFP subunit</fullName>
    </submittedName>
</protein>
<dbReference type="OrthoDB" id="9791520at2"/>
<proteinExistence type="predicted"/>
<organism evidence="3 4">
    <name type="scientific">Wenzhouxiangella marina</name>
    <dbReference type="NCBI Taxonomy" id="1579979"/>
    <lineage>
        <taxon>Bacteria</taxon>
        <taxon>Pseudomonadati</taxon>
        <taxon>Pseudomonadota</taxon>
        <taxon>Gammaproteobacteria</taxon>
        <taxon>Chromatiales</taxon>
        <taxon>Wenzhouxiangellaceae</taxon>
        <taxon>Wenzhouxiangella</taxon>
    </lineage>
</organism>
<dbReference type="PATRIC" id="fig|1579979.3.peg.173"/>
<evidence type="ECO:0000313" key="3">
    <source>
        <dbReference type="EMBL" id="AKS40557.1"/>
    </source>
</evidence>
<dbReference type="GO" id="GO:1990281">
    <property type="term" value="C:efflux pump complex"/>
    <property type="evidence" value="ECO:0007669"/>
    <property type="project" value="TreeGrafter"/>
</dbReference>
<accession>A0A0K0XSF9</accession>
<feature type="domain" description="Multidrug resistance protein MdtA-like alpha-helical hairpin" evidence="1">
    <location>
        <begin position="114"/>
        <end position="177"/>
    </location>
</feature>
<reference evidence="3 4" key="1">
    <citation type="submission" date="2015-07" db="EMBL/GenBank/DDBJ databases">
        <authorList>
            <person name="Noorani M."/>
        </authorList>
    </citation>
    <scope>NUCLEOTIDE SEQUENCE [LARGE SCALE GENOMIC DNA]</scope>
    <source>
        <strain evidence="3 4">KCTC 42284</strain>
    </source>
</reference>
<dbReference type="EMBL" id="CP012154">
    <property type="protein sequence ID" value="AKS40557.1"/>
    <property type="molecule type" value="Genomic_DNA"/>
</dbReference>
<evidence type="ECO:0000313" key="4">
    <source>
        <dbReference type="Proteomes" id="UP000066624"/>
    </source>
</evidence>
<dbReference type="Pfam" id="PF25876">
    <property type="entry name" value="HH_MFP_RND"/>
    <property type="match status" value="1"/>
</dbReference>
<dbReference type="Pfam" id="PF25989">
    <property type="entry name" value="YknX_C"/>
    <property type="match status" value="1"/>
</dbReference>
<dbReference type="RefSeq" id="WP_049724262.1">
    <property type="nucleotide sequence ID" value="NZ_CP012154.1"/>
</dbReference>
<dbReference type="Proteomes" id="UP000066624">
    <property type="component" value="Chromosome"/>
</dbReference>
<dbReference type="InterPro" id="IPR058624">
    <property type="entry name" value="MdtA-like_HH"/>
</dbReference>
<evidence type="ECO:0000259" key="2">
    <source>
        <dbReference type="Pfam" id="PF25989"/>
    </source>
</evidence>
<dbReference type="PANTHER" id="PTHR30469:SF15">
    <property type="entry name" value="HLYD FAMILY OF SECRETION PROTEINS"/>
    <property type="match status" value="1"/>
</dbReference>
<gene>
    <name evidence="3" type="ORF">WM2015_168</name>
</gene>
<dbReference type="PANTHER" id="PTHR30469">
    <property type="entry name" value="MULTIDRUG RESISTANCE PROTEIN MDTA"/>
    <property type="match status" value="1"/>
</dbReference>
<dbReference type="InterPro" id="IPR058637">
    <property type="entry name" value="YknX-like_C"/>
</dbReference>
<dbReference type="Gene3D" id="2.40.420.20">
    <property type="match status" value="1"/>
</dbReference>
<dbReference type="AlphaFoldDB" id="A0A0K0XSF9"/>
<dbReference type="Gene3D" id="2.40.50.100">
    <property type="match status" value="1"/>
</dbReference>
<name>A0A0K0XSF9_9GAMM</name>
<sequence>MKSAKRLLLPALGLILLLALVLALRPAPLPVSAVTAERGDFVESIWEEGRTRLRDTYTLSAPIGGYLLRVEPEPGDALAPGEVVFRLEPSPAPALDARSLGQARETLSAAEARLQNATAQLATAEADARLALSEFERVSSMHQRGLVSTAELERARATRDRQEAARRAAASSVDVARHERQSARLVLDIASGQRPVGEQTAVEVTAPIEGVVLRVHRCCEGAVQAGEPILDVGSLDDLEVQVDLLSHQAVRVSEGMEVALTGWGGDQALAARVRRVEPAGFTRISALGVEEQRVPIVIDFDDPEQAWAWLGVGYRVEAEFFLWRGEDVLQVPSSALFRLEDRWQVFVVEEGRARLRSVEPGRSSGLRTQILNGLDVGDRVITHPDDQLEAGARVRVDASAE</sequence>